<dbReference type="RefSeq" id="WP_132004393.1">
    <property type="nucleotide sequence ID" value="NZ_JABUHM010000015.1"/>
</dbReference>
<comment type="caution">
    <text evidence="1">The sequence shown here is derived from an EMBL/GenBank/DDBJ whole genome shotgun (WGS) entry which is preliminary data.</text>
</comment>
<name>A0A4R2BI85_9BACI</name>
<evidence type="ECO:0000313" key="1">
    <source>
        <dbReference type="EMBL" id="TCN26152.1"/>
    </source>
</evidence>
<sequence length="90" mass="10167">MKKSALNFVLGATVVGLAVYRMSQKEAVKIIEDTDMRNSEKIDKQESVDAEKVPEEKGLTQYDSALRAEWVANGFPQTHMEMEGYGEQRN</sequence>
<proteinExistence type="predicted"/>
<evidence type="ECO:0000313" key="2">
    <source>
        <dbReference type="Proteomes" id="UP000295689"/>
    </source>
</evidence>
<dbReference type="EMBL" id="SLVV01000004">
    <property type="protein sequence ID" value="TCN26152.1"/>
    <property type="molecule type" value="Genomic_DNA"/>
</dbReference>
<dbReference type="AlphaFoldDB" id="A0A4R2BI85"/>
<reference evidence="1 2" key="1">
    <citation type="journal article" date="2015" name="Stand. Genomic Sci.">
        <title>Genomic Encyclopedia of Bacterial and Archaeal Type Strains, Phase III: the genomes of soil and plant-associated and newly described type strains.</title>
        <authorList>
            <person name="Whitman W.B."/>
            <person name="Woyke T."/>
            <person name="Klenk H.P."/>
            <person name="Zhou Y."/>
            <person name="Lilburn T.G."/>
            <person name="Beck B.J."/>
            <person name="De Vos P."/>
            <person name="Vandamme P."/>
            <person name="Eisen J.A."/>
            <person name="Garrity G."/>
            <person name="Hugenholtz P."/>
            <person name="Kyrpides N.C."/>
        </authorList>
    </citation>
    <scope>NUCLEOTIDE SEQUENCE [LARGE SCALE GENOMIC DNA]</scope>
    <source>
        <strain evidence="1 2">CV53</strain>
    </source>
</reference>
<accession>A0A4R2BI85</accession>
<organism evidence="1 2">
    <name type="scientific">Mesobacillus foraminis</name>
    <dbReference type="NCBI Taxonomy" id="279826"/>
    <lineage>
        <taxon>Bacteria</taxon>
        <taxon>Bacillati</taxon>
        <taxon>Bacillota</taxon>
        <taxon>Bacilli</taxon>
        <taxon>Bacillales</taxon>
        <taxon>Bacillaceae</taxon>
        <taxon>Mesobacillus</taxon>
    </lineage>
</organism>
<dbReference type="Proteomes" id="UP000295689">
    <property type="component" value="Unassembled WGS sequence"/>
</dbReference>
<gene>
    <name evidence="1" type="ORF">EV146_104260</name>
</gene>
<keyword evidence="2" id="KW-1185">Reference proteome</keyword>
<protein>
    <submittedName>
        <fullName evidence="1">Uncharacterized protein</fullName>
    </submittedName>
</protein>